<name>A0A1D9P137_9FIRM</name>
<evidence type="ECO:0000313" key="3">
    <source>
        <dbReference type="Proteomes" id="UP000179284"/>
    </source>
</evidence>
<dbReference type="RefSeq" id="WP_071176009.1">
    <property type="nucleotide sequence ID" value="NZ_CP017831.1"/>
</dbReference>
<dbReference type="InterPro" id="IPR038610">
    <property type="entry name" value="FliK-like_C_sf"/>
</dbReference>
<dbReference type="Pfam" id="PF02120">
    <property type="entry name" value="Flg_hook"/>
    <property type="match status" value="1"/>
</dbReference>
<gene>
    <name evidence="2" type="ORF">bhn_I1273</name>
</gene>
<keyword evidence="3" id="KW-1185">Reference proteome</keyword>
<dbReference type="KEGG" id="bhu:bhn_I1273"/>
<protein>
    <recommendedName>
        <fullName evidence="1">Flagellar hook-length control protein-like C-terminal domain-containing protein</fullName>
    </recommendedName>
</protein>
<sequence length="554" mass="61543">MSNIQSVSQSNNTILVNGSQLNQVGADKQPLELKNGSTIQGKVLSIEDAEGEKIVNISVGDNVLSARLSEGMGLREGQMLNFVVKSLSSNNVSITPLYENTSIDQSTEKALNAAGLEVNRDNVQMVKTMMEHSLPIDKNSLQDMSKALSAFPNTSIDTLVEMKALNIPITDNNIKGYESYRNYEHQVINEMQNIIDELPNAYETLTNSGNSDTAMKLYGEVLKLFGNEEAAVSEGTVNAETVISQNEQTVTDVAKELPKAEVLLNEAVEETVLDKADNKAQNTAHFSDTLKELGIKEETINRFLSDVKGSSGSLSEKELLGELAKAFNEADLTNNAEAAAWKKLFSSNEYNKLLKNNIADQWMLKPDEVENKENIQNLYQRLGKQINNLTETINNTMGAESKLGQAANNLQNNLDFMNQLNQMFQYVQLPLQMTGQNAHGDLYVYRNKNKRMSEDGSVSAMLHLDMENLGPVDVYVKMLEKKVSTHFYVADDSVLDLINDNIHILNERLEKRGYSMQVTMKLHTDEDGKDMAVDEMLDVSKMPIISTASFDARA</sequence>
<reference evidence="3" key="1">
    <citation type="submission" date="2016-10" db="EMBL/GenBank/DDBJ databases">
        <title>The complete genome sequence of the rumen bacterium Butyrivibrio hungatei MB2003.</title>
        <authorList>
            <person name="Palevich N."/>
            <person name="Kelly W.J."/>
            <person name="Leahy S.C."/>
            <person name="Altermann E."/>
            <person name="Rakonjac J."/>
            <person name="Attwood G.T."/>
        </authorList>
    </citation>
    <scope>NUCLEOTIDE SEQUENCE [LARGE SCALE GENOMIC DNA]</scope>
    <source>
        <strain evidence="3">MB2003</strain>
    </source>
</reference>
<evidence type="ECO:0000313" key="2">
    <source>
        <dbReference type="EMBL" id="AOZ96307.1"/>
    </source>
</evidence>
<accession>A0A1D9P137</accession>
<dbReference type="InterPro" id="IPR021136">
    <property type="entry name" value="Flagellar_hook_control-like_C"/>
</dbReference>
<dbReference type="Gene3D" id="3.30.750.140">
    <property type="match status" value="1"/>
</dbReference>
<dbReference type="AlphaFoldDB" id="A0A1D9P137"/>
<dbReference type="OrthoDB" id="1938931at2"/>
<dbReference type="EMBL" id="CP017831">
    <property type="protein sequence ID" value="AOZ96307.1"/>
    <property type="molecule type" value="Genomic_DNA"/>
</dbReference>
<organism evidence="2 3">
    <name type="scientific">Butyrivibrio hungatei</name>
    <dbReference type="NCBI Taxonomy" id="185008"/>
    <lineage>
        <taxon>Bacteria</taxon>
        <taxon>Bacillati</taxon>
        <taxon>Bacillota</taxon>
        <taxon>Clostridia</taxon>
        <taxon>Lachnospirales</taxon>
        <taxon>Lachnospiraceae</taxon>
        <taxon>Butyrivibrio</taxon>
    </lineage>
</organism>
<proteinExistence type="predicted"/>
<dbReference type="Proteomes" id="UP000179284">
    <property type="component" value="Chromosome I"/>
</dbReference>
<feature type="domain" description="Flagellar hook-length control protein-like C-terminal" evidence="1">
    <location>
        <begin position="448"/>
        <end position="521"/>
    </location>
</feature>
<evidence type="ECO:0000259" key="1">
    <source>
        <dbReference type="Pfam" id="PF02120"/>
    </source>
</evidence>